<keyword evidence="1" id="KW-0175">Coiled coil</keyword>
<gene>
    <name evidence="2" type="ORF">F3Y22_tig00111754pilonHSYRG00080</name>
</gene>
<evidence type="ECO:0000313" key="2">
    <source>
        <dbReference type="EMBL" id="KAE8674465.1"/>
    </source>
</evidence>
<dbReference type="Proteomes" id="UP000436088">
    <property type="component" value="Unassembled WGS sequence"/>
</dbReference>
<dbReference type="AlphaFoldDB" id="A0A6A2Y248"/>
<accession>A0A6A2Y248</accession>
<feature type="coiled-coil region" evidence="1">
    <location>
        <begin position="293"/>
        <end position="366"/>
    </location>
</feature>
<proteinExistence type="predicted"/>
<protein>
    <submittedName>
        <fullName evidence="2">Uncharacterized protein</fullName>
    </submittedName>
</protein>
<sequence length="423" mass="49501">MDKGFHDQVNYNTAKEWHPEETLRIVERSAPKDHMVEEERKEIRELREHMSRMMDKIDALAKGSESSTTEKKELDENNLEVSNMQEITLEPVDLSQYEKSHTIIVRINKLFGNAKEIVETIEVQKNEKKPYSQNSLMVDSILPTSGEVKLETPAQPKLRGGSRCDFIPISYKELYDALLEAREVAPHYVKPLQPPYLNHGVLEFESKRQPNLVTDYPVEFEPEVTKGNVPDEWITGVTKLKNDVEQWRKNCKVHEGQAKKFSYDLQIAERRRNIVVDNLGKYQAETQTLNLSIANMEISYQRHKRENEAELEATKAKNKRLMKIMDDCSDHMQELHNHNDFLTRKNEQLHLQLQELTRKIEKRDNVMKEVMIQATHLAHKFIDLAGFARELKQIDNSKPEHEWKLNWLLNEIEKLGVKAIPYV</sequence>
<comment type="caution">
    <text evidence="2">The sequence shown here is derived from an EMBL/GenBank/DDBJ whole genome shotgun (WGS) entry which is preliminary data.</text>
</comment>
<evidence type="ECO:0000313" key="3">
    <source>
        <dbReference type="Proteomes" id="UP000436088"/>
    </source>
</evidence>
<keyword evidence="3" id="KW-1185">Reference proteome</keyword>
<dbReference type="SUPFAM" id="SSF57997">
    <property type="entry name" value="Tropomyosin"/>
    <property type="match status" value="1"/>
</dbReference>
<reference evidence="2" key="1">
    <citation type="submission" date="2019-09" db="EMBL/GenBank/DDBJ databases">
        <title>Draft genome information of white flower Hibiscus syriacus.</title>
        <authorList>
            <person name="Kim Y.-M."/>
        </authorList>
    </citation>
    <scope>NUCLEOTIDE SEQUENCE [LARGE SCALE GENOMIC DNA]</scope>
    <source>
        <strain evidence="2">YM2019G1</strain>
    </source>
</reference>
<organism evidence="2 3">
    <name type="scientific">Hibiscus syriacus</name>
    <name type="common">Rose of Sharon</name>
    <dbReference type="NCBI Taxonomy" id="106335"/>
    <lineage>
        <taxon>Eukaryota</taxon>
        <taxon>Viridiplantae</taxon>
        <taxon>Streptophyta</taxon>
        <taxon>Embryophyta</taxon>
        <taxon>Tracheophyta</taxon>
        <taxon>Spermatophyta</taxon>
        <taxon>Magnoliopsida</taxon>
        <taxon>eudicotyledons</taxon>
        <taxon>Gunneridae</taxon>
        <taxon>Pentapetalae</taxon>
        <taxon>rosids</taxon>
        <taxon>malvids</taxon>
        <taxon>Malvales</taxon>
        <taxon>Malvaceae</taxon>
        <taxon>Malvoideae</taxon>
        <taxon>Hibiscus</taxon>
    </lineage>
</organism>
<evidence type="ECO:0000256" key="1">
    <source>
        <dbReference type="SAM" id="Coils"/>
    </source>
</evidence>
<dbReference type="EMBL" id="VEPZ02001418">
    <property type="protein sequence ID" value="KAE8674465.1"/>
    <property type="molecule type" value="Genomic_DNA"/>
</dbReference>
<name>A0A6A2Y248_HIBSY</name>